<dbReference type="WBParaSite" id="EVEC_0000824301-mRNA-1">
    <property type="protein sequence ID" value="EVEC_0000824301-mRNA-1"/>
    <property type="gene ID" value="EVEC_0000824301"/>
</dbReference>
<keyword evidence="8" id="KW-1185">Reference proteome</keyword>
<dbReference type="GO" id="GO:0032012">
    <property type="term" value="P:regulation of ARF protein signal transduction"/>
    <property type="evidence" value="ECO:0007669"/>
    <property type="project" value="InterPro"/>
</dbReference>
<keyword evidence="5" id="KW-0812">Transmembrane</keyword>
<dbReference type="CDD" id="cd00171">
    <property type="entry name" value="Sec7"/>
    <property type="match status" value="1"/>
</dbReference>
<dbReference type="InterPro" id="IPR023394">
    <property type="entry name" value="Sec7_C_sf"/>
</dbReference>
<organism evidence="9">
    <name type="scientific">Enterobius vermicularis</name>
    <name type="common">Human pinworm</name>
    <dbReference type="NCBI Taxonomy" id="51028"/>
    <lineage>
        <taxon>Eukaryota</taxon>
        <taxon>Metazoa</taxon>
        <taxon>Ecdysozoa</taxon>
        <taxon>Nematoda</taxon>
        <taxon>Chromadorea</taxon>
        <taxon>Rhabditida</taxon>
        <taxon>Spirurina</taxon>
        <taxon>Oxyuridomorpha</taxon>
        <taxon>Oxyuroidea</taxon>
        <taxon>Oxyuridae</taxon>
        <taxon>Enterobius</taxon>
    </lineage>
</organism>
<evidence type="ECO:0000313" key="8">
    <source>
        <dbReference type="Proteomes" id="UP000274131"/>
    </source>
</evidence>
<feature type="transmembrane region" description="Helical" evidence="5">
    <location>
        <begin position="21"/>
        <end position="39"/>
    </location>
</feature>
<dbReference type="EMBL" id="UXUI01009063">
    <property type="protein sequence ID" value="VDD92976.1"/>
    <property type="molecule type" value="Genomic_DNA"/>
</dbReference>
<evidence type="ECO:0000313" key="9">
    <source>
        <dbReference type="WBParaSite" id="EVEC_0000824301-mRNA-1"/>
    </source>
</evidence>
<dbReference type="Proteomes" id="UP000274131">
    <property type="component" value="Unassembled WGS sequence"/>
</dbReference>
<gene>
    <name evidence="7" type="ORF">EVEC_LOCUS7727</name>
</gene>
<keyword evidence="5" id="KW-1133">Transmembrane helix</keyword>
<keyword evidence="3" id="KW-0813">Transport</keyword>
<dbReference type="GO" id="GO:0010256">
    <property type="term" value="P:endomembrane system organization"/>
    <property type="evidence" value="ECO:0007669"/>
    <property type="project" value="UniProtKB-ARBA"/>
</dbReference>
<dbReference type="GO" id="GO:0005793">
    <property type="term" value="C:endoplasmic reticulum-Golgi intermediate compartment"/>
    <property type="evidence" value="ECO:0007669"/>
    <property type="project" value="UniProtKB-SubCell"/>
</dbReference>
<dbReference type="Pfam" id="PF12783">
    <property type="entry name" value="Sec7-like_HUS"/>
    <property type="match status" value="1"/>
</dbReference>
<accession>A0A158QB51</accession>
<evidence type="ECO:0000256" key="2">
    <source>
        <dbReference type="ARBA" id="ARBA00004399"/>
    </source>
</evidence>
<dbReference type="InterPro" id="IPR016024">
    <property type="entry name" value="ARM-type_fold"/>
</dbReference>
<dbReference type="Pfam" id="PF01369">
    <property type="entry name" value="Sec7"/>
    <property type="match status" value="1"/>
</dbReference>
<dbReference type="SUPFAM" id="SSF48371">
    <property type="entry name" value="ARM repeat"/>
    <property type="match status" value="1"/>
</dbReference>
<evidence type="ECO:0000313" key="7">
    <source>
        <dbReference type="EMBL" id="VDD92976.1"/>
    </source>
</evidence>
<evidence type="ECO:0000256" key="1">
    <source>
        <dbReference type="ARBA" id="ARBA00004222"/>
    </source>
</evidence>
<dbReference type="Gene3D" id="1.10.1000.11">
    <property type="entry name" value="Arf Nucleotide-binding Site Opener,domain 2"/>
    <property type="match status" value="1"/>
</dbReference>
<evidence type="ECO:0000256" key="4">
    <source>
        <dbReference type="ARBA" id="ARBA00023034"/>
    </source>
</evidence>
<dbReference type="Pfam" id="PF23325">
    <property type="entry name" value="TPR_28"/>
    <property type="match status" value="1"/>
</dbReference>
<comment type="subcellular location">
    <subcellularLocation>
        <location evidence="2">Endoplasmic reticulum-Golgi intermediate compartment</location>
    </subcellularLocation>
    <subcellularLocation>
        <location evidence="1">Golgi apparatus</location>
        <location evidence="1">cis-Golgi network</location>
    </subcellularLocation>
</comment>
<keyword evidence="5" id="KW-0472">Membrane</keyword>
<sequence length="1514" mass="171381">MVLMFCKLGIDTTKIMQIMKACNYLFLGTFMGIVTAFLYLYSTFLWHYTFFFCCRVFYFIYYRKNQILPWLRMLKVLLTKKLNVQYLLTQILPQEMIRRRKKVKKLMSLRQVAFLVATLVVSRSGFTNCIYCNMLIFFFILEPKQEKEERRREKSSHTKVHSQTPYGLPCARELFRFLIGLANPLDRANTESMVLMGLNLLTVALEAGADHIRNYTLLMALVKNELCRSLIQLLDTEKLPIFAATNRVFFLLFESLRTDLKFQMEAYFSKLKSIVSSERSRVSYEQVEMALESIVQLWRVPGLVTELYLNYDCDLYCSNLFEDLTKLLLENAFPVTGLHSTHILSLDALLTVIDTIDVNCVYRQAGGLQKPIAHSSSSNQLRLPAISGYTCLAALENSALMEMLLPSAAVRANRMAPSPNLPSLTEVIERKKQKRILSEGTELFNQDPKKGVQYLMEKGILKTPLDPDDVVIWLRENPQLDKKRIADYICNRKNLAVLDAFVRSFPFENTRLDEALRMFLETFRLPGEAAEISMVMQHFSDHWYKANSEPFNHADAAFTLSYAVIMLNTDQHNPQVRRNQAPMQVECFKRNLSGTNGGQDFDPEMLEQMYNSIRSEEIVMPAEQTGLVKENYLWKVLLRRGEKKEGEFVHAPAGWNDYDLFGIIWGPATAALSFVFDKTEQDSILQKSLNGYRKCASIAAHYGMSDVFDNLIIHLCKFSTLMTSVEGGEEQNLEMQRSGMLVEVSQQSAEQAAVGFAENPKAQMAAKAMFQLVHSHGDILREGWKNVLDCILYLFRARLLPPSLTEVEDFVDPKGWVSILRKSVPRNDSGLLSWFGLGGSGYEAKDAKSLSDQQQLIKTAENVVAECHPEQLIMDGKYLTSSALTELIAALLQASSTIAAVPDVITGHPSKKLNEQSEDGLILYLELAVNIAQENKDRLSQIWPSVKRHLQWLLTSFGKNPHVVERAVVGLLRIANRNLFRLKDDIAEEVLQSLSMLLKLPPPAMFLFSRQIAYGLHELLRTNAANVHRKEHWALLFALLEACGAGAYAEDHLLHSESVSGKHVRSGSVVFFLSWFNTYILGSLSSFLVISDGGDSTHSLTKGTSTEWVYLDHKDGEGVACSKFSTCIIHDPLAFLKVGETLAFLIRDAAHITPENFDSAVQCLRAFMEASLDGGKYAAGPLSGDVQSQFHSLPRERSKRLATVCCSAISLQALDLCHTLHSKAAGIYQSWIDASPTALWVHCWRPLLQCTARLCCDCRRQVRTQALNYLIRSFLIPEMQTMNPSDWENCFGEILFPLLHKLLDNISPMDPLGMEETRVRAMQLVSKILLNHLNPLSSLPSFKVLWLKLLDVMDKYLHTDRSDLLSEAIPESLKNMILVMDSTGLFSSIPKLYTLTTTRVSTLLPELIAEEEVIVQSGASSPNYHFQSESSRPLPLNAATFGSPYIHQLTQAYQIPAEYPTAIYEHVQEVPSLVTQYNNFGLGPENSASYTSGLTYQVCNSFFTFERDYFFDFQ</sequence>
<dbReference type="GO" id="GO:0016197">
    <property type="term" value="P:endosomal transport"/>
    <property type="evidence" value="ECO:0007669"/>
    <property type="project" value="UniProtKB-ARBA"/>
</dbReference>
<dbReference type="PANTHER" id="PTHR10663">
    <property type="entry name" value="GUANYL-NUCLEOTIDE EXCHANGE FACTOR"/>
    <property type="match status" value="1"/>
</dbReference>
<dbReference type="InterPro" id="IPR035999">
    <property type="entry name" value="Sec7_dom_sf"/>
</dbReference>
<dbReference type="PANTHER" id="PTHR10663:SF388">
    <property type="entry name" value="GOLGI-SPECIFIC BREFELDIN A-RESISTANCE GUANINE NUCLEOTIDE EXCHANGE FACTOR 1"/>
    <property type="match status" value="1"/>
</dbReference>
<proteinExistence type="predicted"/>
<dbReference type="FunFam" id="1.10.1000.11:FF:000007">
    <property type="entry name" value="Golgi-specific brefeldin A-resistance guanine nucleotide exchange factor 1"/>
    <property type="match status" value="1"/>
</dbReference>
<feature type="domain" description="SEC7" evidence="6">
    <location>
        <begin position="426"/>
        <end position="616"/>
    </location>
</feature>
<reference evidence="7 8" key="2">
    <citation type="submission" date="2018-10" db="EMBL/GenBank/DDBJ databases">
        <authorList>
            <consortium name="Pathogen Informatics"/>
        </authorList>
    </citation>
    <scope>NUCLEOTIDE SEQUENCE [LARGE SCALE GENOMIC DNA]</scope>
</reference>
<dbReference type="GO" id="GO:0005794">
    <property type="term" value="C:Golgi apparatus"/>
    <property type="evidence" value="ECO:0007669"/>
    <property type="project" value="UniProtKB-SubCell"/>
</dbReference>
<keyword evidence="4" id="KW-0333">Golgi apparatus</keyword>
<evidence type="ECO:0000256" key="5">
    <source>
        <dbReference type="SAM" id="Phobius"/>
    </source>
</evidence>
<dbReference type="Gene3D" id="1.10.220.20">
    <property type="match status" value="1"/>
</dbReference>
<reference evidence="9" key="1">
    <citation type="submission" date="2016-04" db="UniProtKB">
        <authorList>
            <consortium name="WormBaseParasite"/>
        </authorList>
    </citation>
    <scope>IDENTIFICATION</scope>
</reference>
<dbReference type="InterPro" id="IPR000904">
    <property type="entry name" value="Sec7_dom"/>
</dbReference>
<dbReference type="PROSITE" id="PS50190">
    <property type="entry name" value="SEC7"/>
    <property type="match status" value="1"/>
</dbReference>
<dbReference type="STRING" id="51028.A0A158QB51"/>
<dbReference type="OrthoDB" id="10258608at2759"/>
<feature type="transmembrane region" description="Helical" evidence="5">
    <location>
        <begin position="112"/>
        <end position="141"/>
    </location>
</feature>
<evidence type="ECO:0000259" key="6">
    <source>
        <dbReference type="PROSITE" id="PS50190"/>
    </source>
</evidence>
<dbReference type="SUPFAM" id="SSF48425">
    <property type="entry name" value="Sec7 domain"/>
    <property type="match status" value="1"/>
</dbReference>
<dbReference type="InterPro" id="IPR056604">
    <property type="entry name" value="GBF1-like_TPR"/>
</dbReference>
<dbReference type="InterPro" id="IPR032691">
    <property type="entry name" value="Mon2/Sec7/BIG1-like_HUS"/>
</dbReference>
<evidence type="ECO:0000256" key="3">
    <source>
        <dbReference type="ARBA" id="ARBA00022448"/>
    </source>
</evidence>
<dbReference type="GO" id="GO:0005085">
    <property type="term" value="F:guanyl-nucleotide exchange factor activity"/>
    <property type="evidence" value="ECO:0007669"/>
    <property type="project" value="InterPro"/>
</dbReference>
<name>A0A158QB51_ENTVE</name>
<protein>
    <submittedName>
        <fullName evidence="9">SEC7 domain-containing protein</fullName>
    </submittedName>
</protein>
<dbReference type="SMART" id="SM00222">
    <property type="entry name" value="Sec7"/>
    <property type="match status" value="1"/>
</dbReference>
<feature type="transmembrane region" description="Helical" evidence="5">
    <location>
        <begin position="45"/>
        <end position="62"/>
    </location>
</feature>